<gene>
    <name evidence="1" type="ORF">RMSM_07655</name>
</gene>
<name>M5R8Q1_9BACT</name>
<dbReference type="AlphaFoldDB" id="M5R8Q1"/>
<dbReference type="EMBL" id="ANOG01001094">
    <property type="protein sequence ID" value="EMI15426.1"/>
    <property type="molecule type" value="Genomic_DNA"/>
</dbReference>
<dbReference type="Proteomes" id="UP000011991">
    <property type="component" value="Unassembled WGS sequence"/>
</dbReference>
<protein>
    <submittedName>
        <fullName evidence="1">Uncharacterized protein</fullName>
    </submittedName>
</protein>
<organism evidence="1 2">
    <name type="scientific">Rhodopirellula maiorica SM1</name>
    <dbReference type="NCBI Taxonomy" id="1265738"/>
    <lineage>
        <taxon>Bacteria</taxon>
        <taxon>Pseudomonadati</taxon>
        <taxon>Planctomycetota</taxon>
        <taxon>Planctomycetia</taxon>
        <taxon>Pirellulales</taxon>
        <taxon>Pirellulaceae</taxon>
        <taxon>Novipirellula</taxon>
    </lineage>
</organism>
<accession>M5R8Q1</accession>
<reference evidence="1 2" key="1">
    <citation type="journal article" date="2013" name="Mar. Genomics">
        <title>Expression of sulfatases in Rhodopirellula baltica and the diversity of sulfatases in the genus Rhodopirellula.</title>
        <authorList>
            <person name="Wegner C.E."/>
            <person name="Richter-Heitmann T."/>
            <person name="Klindworth A."/>
            <person name="Klockow C."/>
            <person name="Richter M."/>
            <person name="Achstetter T."/>
            <person name="Glockner F.O."/>
            <person name="Harder J."/>
        </authorList>
    </citation>
    <scope>NUCLEOTIDE SEQUENCE [LARGE SCALE GENOMIC DNA]</scope>
    <source>
        <strain evidence="1 2">SM1</strain>
    </source>
</reference>
<dbReference type="PATRIC" id="fig|1265738.3.peg.7642"/>
<comment type="caution">
    <text evidence="1">The sequence shown here is derived from an EMBL/GenBank/DDBJ whole genome shotgun (WGS) entry which is preliminary data.</text>
</comment>
<keyword evidence="2" id="KW-1185">Reference proteome</keyword>
<evidence type="ECO:0000313" key="2">
    <source>
        <dbReference type="Proteomes" id="UP000011991"/>
    </source>
</evidence>
<evidence type="ECO:0000313" key="1">
    <source>
        <dbReference type="EMBL" id="EMI15426.1"/>
    </source>
</evidence>
<proteinExistence type="predicted"/>
<sequence length="74" mass="8763">MFLVRQQQRREFWRIPLPEHHPIDAKVKDFASVGGDSIEYDEATLRLAWQQIMNVNELNRPITTPDCRRQELTG</sequence>